<evidence type="ECO:0000256" key="1">
    <source>
        <dbReference type="SAM" id="SignalP"/>
    </source>
</evidence>
<comment type="caution">
    <text evidence="3">The sequence shown here is derived from an EMBL/GenBank/DDBJ whole genome shotgun (WGS) entry which is preliminary data.</text>
</comment>
<evidence type="ECO:0000313" key="4">
    <source>
        <dbReference type="Proteomes" id="UP000481288"/>
    </source>
</evidence>
<feature type="chain" id="PRO_5028946919" evidence="1">
    <location>
        <begin position="19"/>
        <end position="434"/>
    </location>
</feature>
<dbReference type="Proteomes" id="UP000481288">
    <property type="component" value="Unassembled WGS sequence"/>
</dbReference>
<feature type="domain" description="SET" evidence="2">
    <location>
        <begin position="132"/>
        <end position="279"/>
    </location>
</feature>
<organism evidence="3 4">
    <name type="scientific">Lachnellula cervina</name>
    <dbReference type="NCBI Taxonomy" id="1316786"/>
    <lineage>
        <taxon>Eukaryota</taxon>
        <taxon>Fungi</taxon>
        <taxon>Dikarya</taxon>
        <taxon>Ascomycota</taxon>
        <taxon>Pezizomycotina</taxon>
        <taxon>Leotiomycetes</taxon>
        <taxon>Helotiales</taxon>
        <taxon>Lachnaceae</taxon>
        <taxon>Lachnellula</taxon>
    </lineage>
</organism>
<dbReference type="Gene3D" id="1.25.40.10">
    <property type="entry name" value="Tetratricopeptide repeat domain"/>
    <property type="match status" value="1"/>
</dbReference>
<accession>A0A7D8UYJ9</accession>
<dbReference type="Pfam" id="PF00856">
    <property type="entry name" value="SET"/>
    <property type="match status" value="1"/>
</dbReference>
<dbReference type="InterPro" id="IPR011990">
    <property type="entry name" value="TPR-like_helical_dom_sf"/>
</dbReference>
<dbReference type="Gene3D" id="2.170.270.10">
    <property type="entry name" value="SET domain"/>
    <property type="match status" value="1"/>
</dbReference>
<name>A0A7D8UYJ9_9HELO</name>
<keyword evidence="3" id="KW-0489">Methyltransferase</keyword>
<dbReference type="CDD" id="cd20071">
    <property type="entry name" value="SET_SMYD"/>
    <property type="match status" value="1"/>
</dbReference>
<dbReference type="SUPFAM" id="SSF82199">
    <property type="entry name" value="SET domain"/>
    <property type="match status" value="1"/>
</dbReference>
<dbReference type="EMBL" id="QGMG01000521">
    <property type="protein sequence ID" value="TVY52977.1"/>
    <property type="molecule type" value="Genomic_DNA"/>
</dbReference>
<dbReference type="InterPro" id="IPR001214">
    <property type="entry name" value="SET_dom"/>
</dbReference>
<gene>
    <name evidence="3" type="primary">Smyd2</name>
    <name evidence="3" type="ORF">LCER1_G005962</name>
</gene>
<feature type="signal peptide" evidence="1">
    <location>
        <begin position="1"/>
        <end position="18"/>
    </location>
</feature>
<keyword evidence="3" id="KW-0808">Transferase</keyword>
<dbReference type="GO" id="GO:0032259">
    <property type="term" value="P:methylation"/>
    <property type="evidence" value="ECO:0007669"/>
    <property type="project" value="UniProtKB-KW"/>
</dbReference>
<dbReference type="PANTHER" id="PTHR47332:SF6">
    <property type="entry name" value="SET DOMAIN-CONTAINING PROTEIN"/>
    <property type="match status" value="1"/>
</dbReference>
<keyword evidence="4" id="KW-1185">Reference proteome</keyword>
<dbReference type="InterPro" id="IPR053185">
    <property type="entry name" value="SET_domain_protein"/>
</dbReference>
<dbReference type="PANTHER" id="PTHR47332">
    <property type="entry name" value="SET DOMAIN-CONTAINING PROTEIN 5"/>
    <property type="match status" value="1"/>
</dbReference>
<feature type="non-terminal residue" evidence="3">
    <location>
        <position position="434"/>
    </location>
</feature>
<sequence length="434" mass="48476">MFFSLPVALLSLIYLTNASPDLGIQGNLCFTPDKNTFLNYSQLISEDLSAETCIHRERSVRIPKPKPWSREPQCLIEKGTNESYCVYTNERFANGRGISFFTTPSIAEKVVHLPAFTDPKLHNHANKFDDDPPWEMRNVPGRGNGLFATRTLHRGDIILASTPMGVYQSDAFFPDYELGYKYLRKSFDQLPKSSREIFLRMATHSPGDAVMERINTNAFAGDFEGAPHFLLYPETALMNHDCRPKCVFAMYYHNASTLIHATHASRTIHPGEEITITYINLLQPRSQRQELFSSIWGFTCTCRLCTSPNSHLSDTHVSQILSLQNTLVDPSSSSPQSHNLNTLLIPSSQATPEMAEQLLALYAKEHLHAALGTGHLLAAQVYNGVGDARKAVWHAKKAVVLGVVGSADPESDMAQMRELIGDPKGHWSFGIRKK</sequence>
<protein>
    <submittedName>
        <fullName evidence="3">N-lysine methyltransferase SMYD2</fullName>
    </submittedName>
</protein>
<dbReference type="AlphaFoldDB" id="A0A7D8UYJ9"/>
<reference evidence="3 4" key="1">
    <citation type="submission" date="2018-05" db="EMBL/GenBank/DDBJ databases">
        <title>Whole genome sequencing for identification of molecular markers to develop diagnostic detection tools for the regulated plant pathogen Lachnellula willkommii.</title>
        <authorList>
            <person name="Giroux E."/>
            <person name="Bilodeau G."/>
        </authorList>
    </citation>
    <scope>NUCLEOTIDE SEQUENCE [LARGE SCALE GENOMIC DNA]</scope>
    <source>
        <strain evidence="3 4">CBS 625.97</strain>
    </source>
</reference>
<evidence type="ECO:0000259" key="2">
    <source>
        <dbReference type="PROSITE" id="PS50280"/>
    </source>
</evidence>
<dbReference type="PROSITE" id="PS50280">
    <property type="entry name" value="SET"/>
    <property type="match status" value="1"/>
</dbReference>
<dbReference type="GO" id="GO:0008168">
    <property type="term" value="F:methyltransferase activity"/>
    <property type="evidence" value="ECO:0007669"/>
    <property type="project" value="UniProtKB-KW"/>
</dbReference>
<keyword evidence="1" id="KW-0732">Signal</keyword>
<evidence type="ECO:0000313" key="3">
    <source>
        <dbReference type="EMBL" id="TVY52977.1"/>
    </source>
</evidence>
<dbReference type="OrthoDB" id="265717at2759"/>
<dbReference type="InterPro" id="IPR046341">
    <property type="entry name" value="SET_dom_sf"/>
</dbReference>
<proteinExistence type="predicted"/>